<evidence type="ECO:0000259" key="10">
    <source>
        <dbReference type="Pfam" id="PF00535"/>
    </source>
</evidence>
<keyword evidence="2" id="KW-1003">Cell membrane</keyword>
<evidence type="ECO:0000256" key="9">
    <source>
        <dbReference type="ARBA" id="ARBA00040345"/>
    </source>
</evidence>
<dbReference type="SUPFAM" id="SSF53448">
    <property type="entry name" value="Nucleotide-diphospho-sugar transferases"/>
    <property type="match status" value="1"/>
</dbReference>
<evidence type="ECO:0000256" key="4">
    <source>
        <dbReference type="ARBA" id="ARBA00022679"/>
    </source>
</evidence>
<dbReference type="GO" id="GO:0005886">
    <property type="term" value="C:plasma membrane"/>
    <property type="evidence" value="ECO:0007669"/>
    <property type="project" value="UniProtKB-SubCell"/>
</dbReference>
<evidence type="ECO:0000256" key="7">
    <source>
        <dbReference type="ARBA" id="ARBA00037904"/>
    </source>
</evidence>
<comment type="subcellular location">
    <subcellularLocation>
        <location evidence="1">Cell membrane</location>
    </subcellularLocation>
</comment>
<evidence type="ECO:0000256" key="3">
    <source>
        <dbReference type="ARBA" id="ARBA00022676"/>
    </source>
</evidence>
<dbReference type="InterPro" id="IPR001173">
    <property type="entry name" value="Glyco_trans_2-like"/>
</dbReference>
<keyword evidence="3" id="KW-0328">Glycosyltransferase</keyword>
<accession>A0A1Z3HK10</accession>
<dbReference type="Pfam" id="PF00535">
    <property type="entry name" value="Glycos_transf_2"/>
    <property type="match status" value="1"/>
</dbReference>
<dbReference type="AlphaFoldDB" id="A0A1Z3HK10"/>
<evidence type="ECO:0000256" key="2">
    <source>
        <dbReference type="ARBA" id="ARBA00022475"/>
    </source>
</evidence>
<dbReference type="RefSeq" id="WP_080807563.1">
    <property type="nucleotide sequence ID" value="NZ_CP021983.2"/>
</dbReference>
<dbReference type="GO" id="GO:0016757">
    <property type="term" value="F:glycosyltransferase activity"/>
    <property type="evidence" value="ECO:0007669"/>
    <property type="project" value="UniProtKB-KW"/>
</dbReference>
<sequence length="243" mass="26677">MQPNSVDAFPLTAADSSRPLISVIIPTLNEATNLPPLLKTVQAAAQVEVIVADGGSQDDTVAVARAAQVQVVASPPGRARQMNRGAAMARGKVLLFLHADTWLPQGFEQLVPATLTQPRVVAGAFELAIQGSGWGLRWVEWGVKLRSQLLQLPYGDQALFLRADRFRELGGFRDLPIMEDFELVRRLRRQGRIAMAPAAVLTSGRRWQTLGTCRTTLINQVMIGGYLLGIAPTTLGRWYRQQR</sequence>
<comment type="function">
    <text evidence="6">Catalyzes the glycosylation of 4,4'-diaponeurosporenoate, i.e. the esterification of glucose at the C1'' position with the carboxyl group of 4,4'-diaponeurosporenic acid, to form glycosyl-4,4'-diaponeurosporenoate. This is a step in the biosynthesis of staphyloxanthin, an orange pigment present in most staphylococci strains.</text>
</comment>
<dbReference type="STRING" id="1641165.XM38_08235"/>
<evidence type="ECO:0000256" key="6">
    <source>
        <dbReference type="ARBA" id="ARBA00037281"/>
    </source>
</evidence>
<dbReference type="PANTHER" id="PTHR43646:SF2">
    <property type="entry name" value="GLYCOSYLTRANSFERASE 2-LIKE DOMAIN-CONTAINING PROTEIN"/>
    <property type="match status" value="1"/>
</dbReference>
<keyword evidence="5" id="KW-0472">Membrane</keyword>
<evidence type="ECO:0000256" key="8">
    <source>
        <dbReference type="ARBA" id="ARBA00038120"/>
    </source>
</evidence>
<gene>
    <name evidence="11" type="ORF">XM38_013560</name>
</gene>
<dbReference type="PANTHER" id="PTHR43646">
    <property type="entry name" value="GLYCOSYLTRANSFERASE"/>
    <property type="match status" value="1"/>
</dbReference>
<reference evidence="11 12" key="1">
    <citation type="journal article" date="2016" name="Biochim. Biophys. Acta">
        <title>Characterization of red-shifted phycobilisomes isolated from the chlorophyll f-containing cyanobacterium Halomicronema hongdechloris.</title>
        <authorList>
            <person name="Li Y."/>
            <person name="Lin Y."/>
            <person name="Garvey C.J."/>
            <person name="Birch D."/>
            <person name="Corkery R.W."/>
            <person name="Loughlin P.C."/>
            <person name="Scheer H."/>
            <person name="Willows R.D."/>
            <person name="Chen M."/>
        </authorList>
    </citation>
    <scope>NUCLEOTIDE SEQUENCE [LARGE SCALE GENOMIC DNA]</scope>
    <source>
        <strain evidence="11 12">C2206</strain>
    </source>
</reference>
<dbReference type="InterPro" id="IPR026461">
    <property type="entry name" value="Trfase_2_rSAM/seldom_assoc"/>
</dbReference>
<dbReference type="Proteomes" id="UP000191901">
    <property type="component" value="Chromosome"/>
</dbReference>
<dbReference type="Gene3D" id="3.90.550.10">
    <property type="entry name" value="Spore Coat Polysaccharide Biosynthesis Protein SpsA, Chain A"/>
    <property type="match status" value="1"/>
</dbReference>
<organism evidence="11 12">
    <name type="scientific">Halomicronema hongdechloris C2206</name>
    <dbReference type="NCBI Taxonomy" id="1641165"/>
    <lineage>
        <taxon>Bacteria</taxon>
        <taxon>Bacillati</taxon>
        <taxon>Cyanobacteriota</taxon>
        <taxon>Cyanophyceae</taxon>
        <taxon>Nodosilineales</taxon>
        <taxon>Nodosilineaceae</taxon>
        <taxon>Halomicronema</taxon>
    </lineage>
</organism>
<keyword evidence="4 11" id="KW-0808">Transferase</keyword>
<proteinExistence type="inferred from homology"/>
<evidence type="ECO:0000256" key="1">
    <source>
        <dbReference type="ARBA" id="ARBA00004236"/>
    </source>
</evidence>
<evidence type="ECO:0000313" key="11">
    <source>
        <dbReference type="EMBL" id="ASC70417.1"/>
    </source>
</evidence>
<evidence type="ECO:0000256" key="5">
    <source>
        <dbReference type="ARBA" id="ARBA00023136"/>
    </source>
</evidence>
<name>A0A1Z3HK10_9CYAN</name>
<dbReference type="NCBIfam" id="TIGR04283">
    <property type="entry name" value="glyco_like_mftF"/>
    <property type="match status" value="1"/>
</dbReference>
<dbReference type="InterPro" id="IPR029044">
    <property type="entry name" value="Nucleotide-diphossugar_trans"/>
</dbReference>
<comment type="pathway">
    <text evidence="7">Carotenoid biosynthesis; staphyloxanthin biosynthesis; staphyloxanthin from farnesyl diphosphate: step 4/5.</text>
</comment>
<keyword evidence="12" id="KW-1185">Reference proteome</keyword>
<protein>
    <recommendedName>
        <fullName evidence="9">4,4'-diaponeurosporenoate glycosyltransferase</fullName>
    </recommendedName>
</protein>
<dbReference type="KEGG" id="hhg:XM38_013560"/>
<evidence type="ECO:0000313" key="12">
    <source>
        <dbReference type="Proteomes" id="UP000191901"/>
    </source>
</evidence>
<dbReference type="CDD" id="cd02522">
    <property type="entry name" value="GT_2_like_a"/>
    <property type="match status" value="1"/>
</dbReference>
<dbReference type="EMBL" id="CP021983">
    <property type="protein sequence ID" value="ASC70417.1"/>
    <property type="molecule type" value="Genomic_DNA"/>
</dbReference>
<comment type="similarity">
    <text evidence="8">Belongs to the glycosyltransferase 2 family. CrtQ subfamily.</text>
</comment>
<dbReference type="OrthoDB" id="9810303at2"/>
<feature type="domain" description="Glycosyltransferase 2-like" evidence="10">
    <location>
        <begin position="22"/>
        <end position="130"/>
    </location>
</feature>